<gene>
    <name evidence="3" type="ORF">ADN00_02585</name>
</gene>
<name>A0A0P6XHW6_9CHLR</name>
<dbReference type="STRING" id="1134406.ADN00_02585"/>
<dbReference type="PATRIC" id="fig|1134406.4.peg.2343"/>
<dbReference type="InterPro" id="IPR038729">
    <property type="entry name" value="Rad50/SbcC_AAA"/>
</dbReference>
<evidence type="ECO:0008006" key="5">
    <source>
        <dbReference type="Google" id="ProtNLM"/>
    </source>
</evidence>
<dbReference type="Gene3D" id="3.40.50.300">
    <property type="entry name" value="P-loop containing nucleotide triphosphate hydrolases"/>
    <property type="match status" value="1"/>
</dbReference>
<proteinExistence type="predicted"/>
<comment type="caution">
    <text evidence="3">The sequence shown here is derived from an EMBL/GenBank/DDBJ whole genome shotgun (WGS) entry which is preliminary data.</text>
</comment>
<dbReference type="Proteomes" id="UP000050417">
    <property type="component" value="Unassembled WGS sequence"/>
</dbReference>
<evidence type="ECO:0000313" key="4">
    <source>
        <dbReference type="Proteomes" id="UP000050417"/>
    </source>
</evidence>
<organism evidence="3 4">
    <name type="scientific">Ornatilinea apprima</name>
    <dbReference type="NCBI Taxonomy" id="1134406"/>
    <lineage>
        <taxon>Bacteria</taxon>
        <taxon>Bacillati</taxon>
        <taxon>Chloroflexota</taxon>
        <taxon>Anaerolineae</taxon>
        <taxon>Anaerolineales</taxon>
        <taxon>Anaerolineaceae</taxon>
        <taxon>Ornatilinea</taxon>
    </lineage>
</organism>
<dbReference type="RefSeq" id="WP_075061399.1">
    <property type="nucleotide sequence ID" value="NZ_LGCL01000012.1"/>
</dbReference>
<dbReference type="GO" id="GO:0016887">
    <property type="term" value="F:ATP hydrolysis activity"/>
    <property type="evidence" value="ECO:0007669"/>
    <property type="project" value="InterPro"/>
</dbReference>
<feature type="domain" description="ATPase AAA-type core" evidence="1">
    <location>
        <begin position="218"/>
        <end position="269"/>
    </location>
</feature>
<dbReference type="GO" id="GO:0005524">
    <property type="term" value="F:ATP binding"/>
    <property type="evidence" value="ECO:0007669"/>
    <property type="project" value="InterPro"/>
</dbReference>
<dbReference type="Pfam" id="PF13304">
    <property type="entry name" value="AAA_21"/>
    <property type="match status" value="1"/>
</dbReference>
<dbReference type="PANTHER" id="PTHR43581:SF2">
    <property type="entry name" value="EXCINUCLEASE ATPASE SUBUNIT"/>
    <property type="match status" value="1"/>
</dbReference>
<dbReference type="EMBL" id="LGCL01000012">
    <property type="protein sequence ID" value="KPL79422.1"/>
    <property type="molecule type" value="Genomic_DNA"/>
</dbReference>
<protein>
    <recommendedName>
        <fullName evidence="5">AAA+ ATPase domain-containing protein</fullName>
    </recommendedName>
</protein>
<evidence type="ECO:0000259" key="1">
    <source>
        <dbReference type="Pfam" id="PF13304"/>
    </source>
</evidence>
<dbReference type="Pfam" id="PF13476">
    <property type="entry name" value="AAA_23"/>
    <property type="match status" value="1"/>
</dbReference>
<reference evidence="3 4" key="1">
    <citation type="submission" date="2015-07" db="EMBL/GenBank/DDBJ databases">
        <title>Genome sequence of Ornatilinea apprima DSM 23815.</title>
        <authorList>
            <person name="Hemp J."/>
            <person name="Ward L.M."/>
            <person name="Pace L.A."/>
            <person name="Fischer W.W."/>
        </authorList>
    </citation>
    <scope>NUCLEOTIDE SEQUENCE [LARGE SCALE GENOMIC DNA]</scope>
    <source>
        <strain evidence="3 4">P3M-1</strain>
    </source>
</reference>
<dbReference type="PANTHER" id="PTHR43581">
    <property type="entry name" value="ATP/GTP PHOSPHATASE"/>
    <property type="match status" value="1"/>
</dbReference>
<keyword evidence="4" id="KW-1185">Reference proteome</keyword>
<evidence type="ECO:0000313" key="3">
    <source>
        <dbReference type="EMBL" id="KPL79422.1"/>
    </source>
</evidence>
<dbReference type="GO" id="GO:0006302">
    <property type="term" value="P:double-strand break repair"/>
    <property type="evidence" value="ECO:0007669"/>
    <property type="project" value="InterPro"/>
</dbReference>
<sequence length="499" mass="55970">MPRVNLSQAEKDLIERWKIAARYQTPRLSGLAIEGNDGIRGIRNLAVNFDRPITVICGKNGCGKSTLISLSRLGFQQDHQLDDLFLEINNPHPFNDFSVHWSYLKHDPPQISLDGGTSTYSTPPPAKNVVYIGLSRIAPAWENTALTAHFRQQPVWESQNQLEPRNLERLRDILNKPFTGAGWGKSGAYEMRTCSTHATYTSFNMCTGEEMLVEMIRLLQQAEVESLVLIEDAEIGLNPVVMPRFARHLVEICESKRLQVILSTHSLDLITAFPSELVCLIKSDGAAHQAKDNPEMQEIFTSISSQVESDVIIFCEDDVAESLIRQAVSGDLRRRLKVVYGSKTKLLAYAEAHLKAGWPQIPLIVWDGDVNDNEVKKWLDSLDQMTRDELSAKVSRIKLPGELPPERWMLTQLDTDEGCQLLAEELNEDVPTTKAFLGMLSTMTAFHSLSYELAERTGLDEKAVLRSLTRSIGRLSTDPLAPLREQIGKAVNKEIIQVV</sequence>
<feature type="domain" description="Rad50/SbcC-type AAA" evidence="2">
    <location>
        <begin position="38"/>
        <end position="68"/>
    </location>
</feature>
<dbReference type="InterPro" id="IPR003959">
    <property type="entry name" value="ATPase_AAA_core"/>
</dbReference>
<accession>A0A0P6XHW6</accession>
<dbReference type="InterPro" id="IPR027417">
    <property type="entry name" value="P-loop_NTPase"/>
</dbReference>
<dbReference type="OrthoDB" id="9809324at2"/>
<evidence type="ECO:0000259" key="2">
    <source>
        <dbReference type="Pfam" id="PF13476"/>
    </source>
</evidence>
<dbReference type="SUPFAM" id="SSF52540">
    <property type="entry name" value="P-loop containing nucleoside triphosphate hydrolases"/>
    <property type="match status" value="1"/>
</dbReference>
<dbReference type="AlphaFoldDB" id="A0A0P6XHW6"/>
<dbReference type="InterPro" id="IPR051396">
    <property type="entry name" value="Bact_Antivir_Def_Nuclease"/>
</dbReference>